<dbReference type="Gene3D" id="3.40.50.300">
    <property type="entry name" value="P-loop containing nucleotide triphosphate hydrolases"/>
    <property type="match status" value="2"/>
</dbReference>
<evidence type="ECO:0000313" key="6">
    <source>
        <dbReference type="Proteomes" id="UP000629963"/>
    </source>
</evidence>
<dbReference type="Proteomes" id="UP000629963">
    <property type="component" value="Unassembled WGS sequence"/>
</dbReference>
<accession>A0ABR7JAV4</accession>
<dbReference type="InterPro" id="IPR003593">
    <property type="entry name" value="AAA+_ATPase"/>
</dbReference>
<comment type="caution">
    <text evidence="5">The sequence shown here is derived from an EMBL/GenBank/DDBJ whole genome shotgun (WGS) entry which is preliminary data.</text>
</comment>
<keyword evidence="1" id="KW-0813">Transport</keyword>
<evidence type="ECO:0000313" key="5">
    <source>
        <dbReference type="EMBL" id="MBC5842667.1"/>
    </source>
</evidence>
<evidence type="ECO:0000256" key="1">
    <source>
        <dbReference type="ARBA" id="ARBA00022448"/>
    </source>
</evidence>
<keyword evidence="6" id="KW-1185">Reference proteome</keyword>
<dbReference type="PANTHER" id="PTHR43553:SF3">
    <property type="entry name" value="ABC TRANSPORTER ATP-BINDING PROTEIN MODF"/>
    <property type="match status" value="1"/>
</dbReference>
<dbReference type="InterPro" id="IPR003439">
    <property type="entry name" value="ABC_transporter-like_ATP-bd"/>
</dbReference>
<name>A0ABR7JAV4_9FLAO</name>
<organism evidence="5 6">
    <name type="scientific">Flavobacterium kayseriense</name>
    <dbReference type="NCBI Taxonomy" id="2764714"/>
    <lineage>
        <taxon>Bacteria</taxon>
        <taxon>Pseudomonadati</taxon>
        <taxon>Bacteroidota</taxon>
        <taxon>Flavobacteriia</taxon>
        <taxon>Flavobacteriales</taxon>
        <taxon>Flavobacteriaceae</taxon>
        <taxon>Flavobacterium</taxon>
    </lineage>
</organism>
<dbReference type="SUPFAM" id="SSF52540">
    <property type="entry name" value="P-loop containing nucleoside triphosphate hydrolases"/>
    <property type="match status" value="2"/>
</dbReference>
<keyword evidence="2" id="KW-0547">Nucleotide-binding</keyword>
<dbReference type="GO" id="GO:0005524">
    <property type="term" value="F:ATP binding"/>
    <property type="evidence" value="ECO:0007669"/>
    <property type="project" value="UniProtKB-KW"/>
</dbReference>
<evidence type="ECO:0000256" key="2">
    <source>
        <dbReference type="ARBA" id="ARBA00022741"/>
    </source>
</evidence>
<feature type="domain" description="ABC transporter" evidence="4">
    <location>
        <begin position="186"/>
        <end position="412"/>
    </location>
</feature>
<dbReference type="PROSITE" id="PS50893">
    <property type="entry name" value="ABC_TRANSPORTER_2"/>
    <property type="match status" value="1"/>
</dbReference>
<evidence type="ECO:0000256" key="3">
    <source>
        <dbReference type="ARBA" id="ARBA00022840"/>
    </source>
</evidence>
<dbReference type="InterPro" id="IPR027417">
    <property type="entry name" value="P-loop_NTPase"/>
</dbReference>
<dbReference type="PANTHER" id="PTHR43553">
    <property type="entry name" value="HEAVY METAL TRANSPORTER"/>
    <property type="match status" value="1"/>
</dbReference>
<evidence type="ECO:0000259" key="4">
    <source>
        <dbReference type="PROSITE" id="PS50893"/>
    </source>
</evidence>
<dbReference type="RefSeq" id="WP_187011166.1">
    <property type="nucleotide sequence ID" value="NZ_JACRUI010000006.1"/>
</dbReference>
<dbReference type="Pfam" id="PF00005">
    <property type="entry name" value="ABC_tran"/>
    <property type="match status" value="1"/>
</dbReference>
<dbReference type="SMART" id="SM00382">
    <property type="entry name" value="AAA"/>
    <property type="match status" value="1"/>
</dbReference>
<proteinExistence type="predicted"/>
<sequence length="412" mass="46846">MKASQHHNFLLSNQVDKKTFVKSILSENAPASLSFLNNLKGVLFSDLAIHDFIQKEYKYDVVENKLNSERKLNTFSSGEQKKVFLKYCLQQNADYIVFDNPLDHLDKHSRLSFLAELKKLATSIIIIHIVNRVNDLLPFIQNSKQVSPISFELHPILIETSDNEAILKNRIPPSLENTSYTDPVLIEMKKVSVSYHDRKIVTDIDWIIKKGEFWQLIGPNGSGKSTLLSLLTGENAKGYGQDLYLFGRKKGSGESIWEIKKHIGYFSNTMTSDYQGSQTLEQMILSGFFDSVGLYTQPTLEQKKIVKQWMDLVSLNLQKDYPFKQLPLGQQRLALIVRAILKHPLLLILDEPLEGLDDENARLITRLVNILTAETSIAIIYVSHRIETSLNPQAIFELLPSQEGSRGTIKLS</sequence>
<keyword evidence="3 5" id="KW-0067">ATP-binding</keyword>
<dbReference type="InterPro" id="IPR050095">
    <property type="entry name" value="ECF_ABC_transporter_ATP-bd"/>
</dbReference>
<reference evidence="5 6" key="1">
    <citation type="submission" date="2020-08" db="EMBL/GenBank/DDBJ databases">
        <title>Description of novel Flavobacterium F-380 isolate.</title>
        <authorList>
            <person name="Saticioglu I.B."/>
            <person name="Duman M."/>
            <person name="Altun S."/>
        </authorList>
    </citation>
    <scope>NUCLEOTIDE SEQUENCE [LARGE SCALE GENOMIC DNA]</scope>
    <source>
        <strain evidence="5 6">F-380</strain>
    </source>
</reference>
<dbReference type="EMBL" id="JACRUJ010000006">
    <property type="protein sequence ID" value="MBC5842667.1"/>
    <property type="molecule type" value="Genomic_DNA"/>
</dbReference>
<protein>
    <submittedName>
        <fullName evidence="5">ATP-binding cassette domain-containing protein</fullName>
    </submittedName>
</protein>
<gene>
    <name evidence="5" type="ORF">H8R23_14740</name>
</gene>